<evidence type="ECO:0000313" key="8">
    <source>
        <dbReference type="Proteomes" id="UP000182334"/>
    </source>
</evidence>
<sequence length="485" mass="54895">MSTAVYYQQDNLGVEDYSKHSTSNPASVSHLLPLLARMMPVNQQYAYDALQQYQYQQQTSQAAPVTLALHHQPHSQSIQALAHHQSFNHQPHQTQGLSHQPQSADMAYGLLSSQYSSYSQAQTDALQNTPNLYHLSVNTTPASSFNSNYIALNMMLTPHTMANSAGGYSGVGVEKCICKLNPNRIPRPRNAFILFRQKYHQSVLDEATEAKTNPEVSRELGRRWRALSPGERDHWNNLAEEEKKNHAKKYPNYRYTPRRNGKNKNCPVCHLKGARQGHAVQPQTHYLAQQDHQMMLLAQKLPLAQQQTIPGLMQQYQSQMGSQSPYSQQTHQQAQQQVQHQAQQQVQQQLAQPANAYLSQQMGLYVYPYQQIASQFSYGDQMLLGLTPMLQYHSQQSFHQQQQAQQQAQQSAPQQNQNQLPQQQTLQQHLQGLLQQYAAPEALTGPYGAYDLAHGQQRFNSLPTPTTGNSYSGYEGFAMPSQPQQ</sequence>
<dbReference type="GO" id="GO:0001228">
    <property type="term" value="F:DNA-binding transcription activator activity, RNA polymerase II-specific"/>
    <property type="evidence" value="ECO:0007669"/>
    <property type="project" value="TreeGrafter"/>
</dbReference>
<gene>
    <name evidence="7" type="ORF">SAMEA4029010_CIC11G00000004403</name>
</gene>
<dbReference type="STRING" id="45354.A0A1L0BIC3"/>
<evidence type="ECO:0000259" key="6">
    <source>
        <dbReference type="PROSITE" id="PS50118"/>
    </source>
</evidence>
<dbReference type="PANTHER" id="PTHR10270:SF161">
    <property type="entry name" value="SEX-DETERMINING REGION Y PROTEIN"/>
    <property type="match status" value="1"/>
</dbReference>
<evidence type="ECO:0000313" key="7">
    <source>
        <dbReference type="EMBL" id="SGZ51113.1"/>
    </source>
</evidence>
<dbReference type="InterPro" id="IPR036910">
    <property type="entry name" value="HMG_box_dom_sf"/>
</dbReference>
<keyword evidence="8" id="KW-1185">Reference proteome</keyword>
<dbReference type="CDD" id="cd01389">
    <property type="entry name" value="HMG-box_ROX1-like"/>
    <property type="match status" value="1"/>
</dbReference>
<dbReference type="EMBL" id="LT635758">
    <property type="protein sequence ID" value="SGZ51113.1"/>
    <property type="molecule type" value="Genomic_DNA"/>
</dbReference>
<dbReference type="PROSITE" id="PS50118">
    <property type="entry name" value="HMG_BOX_2"/>
    <property type="match status" value="1"/>
</dbReference>
<feature type="region of interest" description="Disordered" evidence="5">
    <location>
        <begin position="316"/>
        <end position="336"/>
    </location>
</feature>
<feature type="region of interest" description="Disordered" evidence="5">
    <location>
        <begin position="78"/>
        <end position="102"/>
    </location>
</feature>
<dbReference type="GO" id="GO:0030154">
    <property type="term" value="P:cell differentiation"/>
    <property type="evidence" value="ECO:0007669"/>
    <property type="project" value="TreeGrafter"/>
</dbReference>
<dbReference type="AlphaFoldDB" id="A0A1L0BIC3"/>
<dbReference type="GO" id="GO:0000122">
    <property type="term" value="P:negative regulation of transcription by RNA polymerase II"/>
    <property type="evidence" value="ECO:0007669"/>
    <property type="project" value="UniProtKB-ARBA"/>
</dbReference>
<reference evidence="7 8" key="1">
    <citation type="submission" date="2016-10" db="EMBL/GenBank/DDBJ databases">
        <authorList>
            <person name="de Groot N.N."/>
        </authorList>
    </citation>
    <scope>NUCLEOTIDE SEQUENCE [LARGE SCALE GENOMIC DNA]</scope>
    <source>
        <strain evidence="7 8">CBS 141442</strain>
    </source>
</reference>
<evidence type="ECO:0000256" key="2">
    <source>
        <dbReference type="ARBA" id="ARBA00023125"/>
    </source>
</evidence>
<feature type="compositionally biased region" description="Polar residues" evidence="5">
    <location>
        <begin position="457"/>
        <end position="472"/>
    </location>
</feature>
<dbReference type="Pfam" id="PF00505">
    <property type="entry name" value="HMG_box"/>
    <property type="match status" value="1"/>
</dbReference>
<name>A0A1L0BIC3_9ASCO</name>
<dbReference type="SUPFAM" id="SSF47095">
    <property type="entry name" value="HMG-box"/>
    <property type="match status" value="1"/>
</dbReference>
<feature type="DNA-binding region" description="HMG box" evidence="4">
    <location>
        <begin position="185"/>
        <end position="254"/>
    </location>
</feature>
<dbReference type="InterPro" id="IPR050140">
    <property type="entry name" value="SRY-related_HMG-box_TF-like"/>
</dbReference>
<dbReference type="FunFam" id="1.10.30.10:FF:000041">
    <property type="entry name" value="HMG box family protein"/>
    <property type="match status" value="1"/>
</dbReference>
<dbReference type="Proteomes" id="UP000182334">
    <property type="component" value="Chromosome III"/>
</dbReference>
<feature type="region of interest" description="Disordered" evidence="5">
    <location>
        <begin position="397"/>
        <end position="424"/>
    </location>
</feature>
<keyword evidence="3" id="KW-0804">Transcription</keyword>
<feature type="region of interest" description="Disordered" evidence="5">
    <location>
        <begin position="456"/>
        <end position="485"/>
    </location>
</feature>
<accession>A0A1L0BIC3</accession>
<evidence type="ECO:0000256" key="1">
    <source>
        <dbReference type="ARBA" id="ARBA00023015"/>
    </source>
</evidence>
<keyword evidence="4" id="KW-0539">Nucleus</keyword>
<dbReference type="SMART" id="SM00398">
    <property type="entry name" value="HMG"/>
    <property type="match status" value="1"/>
</dbReference>
<dbReference type="Gene3D" id="1.10.30.10">
    <property type="entry name" value="High mobility group box domain"/>
    <property type="match status" value="1"/>
</dbReference>
<dbReference type="GO" id="GO:0000978">
    <property type="term" value="F:RNA polymerase II cis-regulatory region sequence-specific DNA binding"/>
    <property type="evidence" value="ECO:0007669"/>
    <property type="project" value="TreeGrafter"/>
</dbReference>
<dbReference type="PANTHER" id="PTHR10270">
    <property type="entry name" value="SOX TRANSCRIPTION FACTOR"/>
    <property type="match status" value="1"/>
</dbReference>
<feature type="domain" description="HMG box" evidence="6">
    <location>
        <begin position="185"/>
        <end position="254"/>
    </location>
</feature>
<evidence type="ECO:0000256" key="5">
    <source>
        <dbReference type="SAM" id="MobiDB-lite"/>
    </source>
</evidence>
<protein>
    <submittedName>
        <fullName evidence="7">CIC11C00000004403</fullName>
    </submittedName>
</protein>
<keyword evidence="1" id="KW-0805">Transcription regulation</keyword>
<keyword evidence="2 4" id="KW-0238">DNA-binding</keyword>
<evidence type="ECO:0000256" key="4">
    <source>
        <dbReference type="PROSITE-ProRule" id="PRU00267"/>
    </source>
</evidence>
<proteinExistence type="predicted"/>
<dbReference type="InterPro" id="IPR009071">
    <property type="entry name" value="HMG_box_dom"/>
</dbReference>
<evidence type="ECO:0000256" key="3">
    <source>
        <dbReference type="ARBA" id="ARBA00023163"/>
    </source>
</evidence>
<dbReference type="GO" id="GO:0005634">
    <property type="term" value="C:nucleus"/>
    <property type="evidence" value="ECO:0007669"/>
    <property type="project" value="UniProtKB-UniRule"/>
</dbReference>
<dbReference type="OrthoDB" id="6247875at2759"/>
<organism evidence="7 8">
    <name type="scientific">Sungouiella intermedia</name>
    <dbReference type="NCBI Taxonomy" id="45354"/>
    <lineage>
        <taxon>Eukaryota</taxon>
        <taxon>Fungi</taxon>
        <taxon>Dikarya</taxon>
        <taxon>Ascomycota</taxon>
        <taxon>Saccharomycotina</taxon>
        <taxon>Pichiomycetes</taxon>
        <taxon>Metschnikowiaceae</taxon>
        <taxon>Sungouiella</taxon>
    </lineage>
</organism>